<dbReference type="OrthoDB" id="108903at2"/>
<dbReference type="InterPro" id="IPR029058">
    <property type="entry name" value="AB_hydrolase_fold"/>
</dbReference>
<dbReference type="Pfam" id="PF00326">
    <property type="entry name" value="Peptidase_S9"/>
    <property type="match status" value="1"/>
</dbReference>
<reference evidence="3 4" key="1">
    <citation type="submission" date="2018-01" db="EMBL/GenBank/DDBJ databases">
        <authorList>
            <person name="Gaut B.S."/>
            <person name="Morton B.R."/>
            <person name="Clegg M.T."/>
            <person name="Duvall M.R."/>
        </authorList>
    </citation>
    <scope>NUCLEOTIDE SEQUENCE [LARGE SCALE GENOMIC DNA]</scope>
    <source>
        <strain evidence="3 4">HR-AV</strain>
    </source>
</reference>
<evidence type="ECO:0000259" key="2">
    <source>
        <dbReference type="Pfam" id="PF00326"/>
    </source>
</evidence>
<dbReference type="Gene3D" id="3.40.50.1820">
    <property type="entry name" value="alpha/beta hydrolase"/>
    <property type="match status" value="1"/>
</dbReference>
<evidence type="ECO:0000313" key="4">
    <source>
        <dbReference type="Proteomes" id="UP000236893"/>
    </source>
</evidence>
<evidence type="ECO:0000313" key="3">
    <source>
        <dbReference type="EMBL" id="POY39044.1"/>
    </source>
</evidence>
<accession>A0A2S5A958</accession>
<dbReference type="SUPFAM" id="SSF53474">
    <property type="entry name" value="alpha/beta-Hydrolases"/>
    <property type="match status" value="1"/>
</dbReference>
<evidence type="ECO:0000256" key="1">
    <source>
        <dbReference type="ARBA" id="ARBA00022801"/>
    </source>
</evidence>
<organism evidence="3 4">
    <name type="scientific">Solitalea longa</name>
    <dbReference type="NCBI Taxonomy" id="2079460"/>
    <lineage>
        <taxon>Bacteria</taxon>
        <taxon>Pseudomonadati</taxon>
        <taxon>Bacteroidota</taxon>
        <taxon>Sphingobacteriia</taxon>
        <taxon>Sphingobacteriales</taxon>
        <taxon>Sphingobacteriaceae</taxon>
        <taxon>Solitalea</taxon>
    </lineage>
</organism>
<comment type="caution">
    <text evidence="3">The sequence shown here is derived from an EMBL/GenBank/DDBJ whole genome shotgun (WGS) entry which is preliminary data.</text>
</comment>
<name>A0A2S5A958_9SPHI</name>
<dbReference type="AlphaFoldDB" id="A0A2S5A958"/>
<dbReference type="GO" id="GO:0004252">
    <property type="term" value="F:serine-type endopeptidase activity"/>
    <property type="evidence" value="ECO:0007669"/>
    <property type="project" value="TreeGrafter"/>
</dbReference>
<keyword evidence="1" id="KW-0378">Hydrolase</keyword>
<gene>
    <name evidence="3" type="ORF">C3K47_00660</name>
</gene>
<feature type="domain" description="Peptidase S9 prolyl oligopeptidase catalytic" evidence="2">
    <location>
        <begin position="121"/>
        <end position="318"/>
    </location>
</feature>
<dbReference type="EMBL" id="PQVF01000001">
    <property type="protein sequence ID" value="POY39044.1"/>
    <property type="molecule type" value="Genomic_DNA"/>
</dbReference>
<sequence>MLKSFIHQSYLMKKLILVLVLLHVIYPIYAQDGKIITKEPYVLPDSVVAMIKTRHDEPIASKILGLNYSRITYLSDGLKVTAYLIEPQEPGKYPCIISNRGGNRDFGQWTPLGIGRSLGRLASWDYVVIASQYRGNDGGEGKEEYGGKDVDDVLNLVQVLAQIPKADTSRIGMEGTSRGGMMTYLALKRSCRFKAAVVTAGLANAFKNIASRPNMEKNVFSQLIPNYNTTKETSLKERSAVFWADQLCPTTPILLMQGSADWRVLPEESMEMLNKLYECRHPVRFILYEGADHGITEYREEKLAEMKRHFDYYLRDIKKLPNMVPHGD</sequence>
<dbReference type="PANTHER" id="PTHR42776:SF27">
    <property type="entry name" value="DIPEPTIDYL PEPTIDASE FAMILY MEMBER 6"/>
    <property type="match status" value="1"/>
</dbReference>
<dbReference type="Proteomes" id="UP000236893">
    <property type="component" value="Unassembled WGS sequence"/>
</dbReference>
<dbReference type="PANTHER" id="PTHR42776">
    <property type="entry name" value="SERINE PEPTIDASE S9 FAMILY MEMBER"/>
    <property type="match status" value="1"/>
</dbReference>
<protein>
    <recommendedName>
        <fullName evidence="2">Peptidase S9 prolyl oligopeptidase catalytic domain-containing protein</fullName>
    </recommendedName>
</protein>
<keyword evidence="4" id="KW-1185">Reference proteome</keyword>
<dbReference type="GO" id="GO:0006508">
    <property type="term" value="P:proteolysis"/>
    <property type="evidence" value="ECO:0007669"/>
    <property type="project" value="InterPro"/>
</dbReference>
<proteinExistence type="predicted"/>
<dbReference type="InterPro" id="IPR001375">
    <property type="entry name" value="Peptidase_S9_cat"/>
</dbReference>